<dbReference type="Proteomes" id="UP000249065">
    <property type="component" value="Unassembled WGS sequence"/>
</dbReference>
<accession>A0A327MID0</accession>
<dbReference type="AlphaFoldDB" id="A0A327MID0"/>
<proteinExistence type="predicted"/>
<dbReference type="EMBL" id="QLIX01000003">
    <property type="protein sequence ID" value="RAI59938.1"/>
    <property type="molecule type" value="Genomic_DNA"/>
</dbReference>
<comment type="caution">
    <text evidence="1">The sequence shown here is derived from an EMBL/GenBank/DDBJ whole genome shotgun (WGS) entry which is preliminary data.</text>
</comment>
<protein>
    <submittedName>
        <fullName evidence="1">Uncharacterized protein</fullName>
    </submittedName>
</protein>
<evidence type="ECO:0000313" key="1">
    <source>
        <dbReference type="EMBL" id="RAI59938.1"/>
    </source>
</evidence>
<gene>
    <name evidence="1" type="ORF">DOO78_06760</name>
</gene>
<reference evidence="2" key="1">
    <citation type="submission" date="2018-06" db="EMBL/GenBank/DDBJ databases">
        <authorList>
            <person name="Khan S.A."/>
        </authorList>
    </citation>
    <scope>NUCLEOTIDE SEQUENCE [LARGE SCALE GENOMIC DNA]</scope>
    <source>
        <strain evidence="2">DB-1506</strain>
    </source>
</reference>
<organism evidence="1 2">
    <name type="scientific">Roseicella frigidaeris</name>
    <dbReference type="NCBI Taxonomy" id="2230885"/>
    <lineage>
        <taxon>Bacteria</taxon>
        <taxon>Pseudomonadati</taxon>
        <taxon>Pseudomonadota</taxon>
        <taxon>Alphaproteobacteria</taxon>
        <taxon>Acetobacterales</taxon>
        <taxon>Roseomonadaceae</taxon>
        <taxon>Roseicella</taxon>
    </lineage>
</organism>
<keyword evidence="2" id="KW-1185">Reference proteome</keyword>
<name>A0A327MID0_9PROT</name>
<evidence type="ECO:0000313" key="2">
    <source>
        <dbReference type="Proteomes" id="UP000249065"/>
    </source>
</evidence>
<sequence length="83" mass="8517">MDRMDGNLVIAACFGLTAAAVRAIGQAAGQTALLVSARRIRRSPISRRPFAAASGRMPQAWANSGRAAALAPPGAGQAWHACC</sequence>